<dbReference type="PROSITE" id="PS01023">
    <property type="entry name" value="PTR2_2"/>
    <property type="match status" value="1"/>
</dbReference>
<keyword evidence="13" id="KW-1185">Reference proteome</keyword>
<dbReference type="EMBL" id="CAJPIZ010012248">
    <property type="protein sequence ID" value="CAG2113595.1"/>
    <property type="molecule type" value="Genomic_DNA"/>
</dbReference>
<reference evidence="12" key="1">
    <citation type="submission" date="2020-11" db="EMBL/GenBank/DDBJ databases">
        <authorList>
            <person name="Tran Van P."/>
        </authorList>
    </citation>
    <scope>NUCLEOTIDE SEQUENCE</scope>
</reference>
<comment type="subcellular location">
    <subcellularLocation>
        <location evidence="1 10">Membrane</location>
        <topology evidence="1 10">Multi-pass membrane protein</topology>
    </subcellularLocation>
</comment>
<evidence type="ECO:0000313" key="13">
    <source>
        <dbReference type="Proteomes" id="UP000759131"/>
    </source>
</evidence>
<keyword evidence="4 10" id="KW-0812">Transmembrane</keyword>
<dbReference type="InterPro" id="IPR036259">
    <property type="entry name" value="MFS_trans_sf"/>
</dbReference>
<dbReference type="Pfam" id="PF00854">
    <property type="entry name" value="PTR2"/>
    <property type="match status" value="2"/>
</dbReference>
<dbReference type="InterPro" id="IPR000109">
    <property type="entry name" value="POT_fam"/>
</dbReference>
<dbReference type="Proteomes" id="UP000759131">
    <property type="component" value="Unassembled WGS sequence"/>
</dbReference>
<keyword evidence="7 11" id="KW-1133">Transmembrane helix</keyword>
<name>A0A7R9L1L6_9ACAR</name>
<dbReference type="FunFam" id="1.20.1250.20:FF:000049">
    <property type="entry name" value="Solute carrier family 15 member 2"/>
    <property type="match status" value="1"/>
</dbReference>
<dbReference type="PANTHER" id="PTHR11654">
    <property type="entry name" value="OLIGOPEPTIDE TRANSPORTER-RELATED"/>
    <property type="match status" value="1"/>
</dbReference>
<keyword evidence="3 10" id="KW-0813">Transport</keyword>
<feature type="transmembrane region" description="Helical" evidence="11">
    <location>
        <begin position="179"/>
        <end position="202"/>
    </location>
</feature>
<dbReference type="GO" id="GO:0006857">
    <property type="term" value="P:oligopeptide transport"/>
    <property type="evidence" value="ECO:0007669"/>
    <property type="project" value="InterPro"/>
</dbReference>
<dbReference type="OrthoDB" id="10071041at2759"/>
<organism evidence="12">
    <name type="scientific">Medioppia subpectinata</name>
    <dbReference type="NCBI Taxonomy" id="1979941"/>
    <lineage>
        <taxon>Eukaryota</taxon>
        <taxon>Metazoa</taxon>
        <taxon>Ecdysozoa</taxon>
        <taxon>Arthropoda</taxon>
        <taxon>Chelicerata</taxon>
        <taxon>Arachnida</taxon>
        <taxon>Acari</taxon>
        <taxon>Acariformes</taxon>
        <taxon>Sarcoptiformes</taxon>
        <taxon>Oribatida</taxon>
        <taxon>Brachypylina</taxon>
        <taxon>Oppioidea</taxon>
        <taxon>Oppiidae</taxon>
        <taxon>Medioppia</taxon>
    </lineage>
</organism>
<dbReference type="GO" id="GO:0015031">
    <property type="term" value="P:protein transport"/>
    <property type="evidence" value="ECO:0007669"/>
    <property type="project" value="UniProtKB-KW"/>
</dbReference>
<dbReference type="CDD" id="cd17347">
    <property type="entry name" value="MFS_SLC15A1_2_like"/>
    <property type="match status" value="1"/>
</dbReference>
<feature type="transmembrane region" description="Helical" evidence="11">
    <location>
        <begin position="306"/>
        <end position="327"/>
    </location>
</feature>
<sequence length="709" mass="78900">NIPQFTIEPAHDNYPDEAQPSVPKLRYPRSVPFIIGNEFCERFTYYGAKTILVLYFTQIIRYSDNEATEYYHLYSSLCYFTPIIGAIIADTFLGKYRTIFYLSILYAIGNIVLSYSAVAEKSVSAFGGDQFGPGQEKHLAKFFSFFYIAINAGSLLSTSTTPIMREDVQCFGRASCYPLAFGVPAVLMIVALVLFVSGRYLTTYVINPPQKESILLKVVKCVFTSLGRKWFKKVPKRDHWLDYADDKYDAQTLADIKAVMRVLFLYLPLPIFWALFNQQGSRWTLQATKMDGKLGSYRMKPDQIGIVNPILIILCIPLFNYVIYPVLTKFNLLKRPLQRMVAGGVLAGVAFAICGFYQLSIETELPPALSGHSIHVTIVNGLNSEITVKNSLLFTEKSLSLDKYNIHTIPNVDINELTSKGLTFDITLTGGANIPGCSPNVEYSPQLSPGFQRSVNGGALAATVYNIRDLVSKPTLNIMNDAYITFKFDNSEFVEYFNSTTSDGHPTITGDTKRYEGYVPYKKELYVHKGGEYELLLLENDHDSSAHLAIKGIDLLQGGAYLSIIYSDKNGKLAGVAHNLVAPNSLSVFLQVIQYAVITGGEIMFSITGLEFSYSQAPHSMKSIVTAAWLLTVAFGDLIIIIISSAQMFDEQSSEFFFFAGLMVADMIVFAIIAYYYQPYKGNNDDGDKVDDIGNNANSVDDGNLKQKG</sequence>
<evidence type="ECO:0000256" key="6">
    <source>
        <dbReference type="ARBA" id="ARBA00022927"/>
    </source>
</evidence>
<dbReference type="AlphaFoldDB" id="A0A7R9L1L6"/>
<feature type="non-terminal residue" evidence="12">
    <location>
        <position position="1"/>
    </location>
</feature>
<feature type="transmembrane region" description="Helical" evidence="11">
    <location>
        <begin position="339"/>
        <end position="359"/>
    </location>
</feature>
<dbReference type="GO" id="GO:0016020">
    <property type="term" value="C:membrane"/>
    <property type="evidence" value="ECO:0007669"/>
    <property type="project" value="UniProtKB-SubCell"/>
</dbReference>
<protein>
    <recommendedName>
        <fullName evidence="9">Oligopeptide transporter 1</fullName>
    </recommendedName>
</protein>
<gene>
    <name evidence="12" type="ORF">OSB1V03_LOCUS13564</name>
</gene>
<keyword evidence="5" id="KW-0571">Peptide transport</keyword>
<evidence type="ECO:0000256" key="8">
    <source>
        <dbReference type="ARBA" id="ARBA00023136"/>
    </source>
</evidence>
<keyword evidence="8 11" id="KW-0472">Membrane</keyword>
<evidence type="ECO:0000256" key="5">
    <source>
        <dbReference type="ARBA" id="ARBA00022856"/>
    </source>
</evidence>
<dbReference type="Gene3D" id="1.20.1250.20">
    <property type="entry name" value="MFS general substrate transporter like domains"/>
    <property type="match status" value="2"/>
</dbReference>
<dbReference type="GO" id="GO:0022857">
    <property type="term" value="F:transmembrane transporter activity"/>
    <property type="evidence" value="ECO:0007669"/>
    <property type="project" value="InterPro"/>
</dbReference>
<feature type="transmembrane region" description="Helical" evidence="11">
    <location>
        <begin position="592"/>
        <end position="612"/>
    </location>
</feature>
<evidence type="ECO:0000256" key="7">
    <source>
        <dbReference type="ARBA" id="ARBA00022989"/>
    </source>
</evidence>
<accession>A0A7R9L1L6</accession>
<feature type="transmembrane region" description="Helical" evidence="11">
    <location>
        <begin position="624"/>
        <end position="644"/>
    </location>
</feature>
<comment type="similarity">
    <text evidence="2 10">Belongs to the major facilitator superfamily. Proton-dependent oligopeptide transporter (POT/PTR) (TC 2.A.17) family.</text>
</comment>
<evidence type="ECO:0000256" key="1">
    <source>
        <dbReference type="ARBA" id="ARBA00004141"/>
    </source>
</evidence>
<evidence type="ECO:0000256" key="9">
    <source>
        <dbReference type="ARBA" id="ARBA00078114"/>
    </source>
</evidence>
<feature type="transmembrane region" description="Helical" evidence="11">
    <location>
        <begin position="258"/>
        <end position="276"/>
    </location>
</feature>
<dbReference type="SUPFAM" id="SSF103473">
    <property type="entry name" value="MFS general substrate transporter"/>
    <property type="match status" value="1"/>
</dbReference>
<evidence type="ECO:0000256" key="4">
    <source>
        <dbReference type="ARBA" id="ARBA00022692"/>
    </source>
</evidence>
<feature type="transmembrane region" description="Helical" evidence="11">
    <location>
        <begin position="71"/>
        <end position="92"/>
    </location>
</feature>
<dbReference type="PROSITE" id="PS01022">
    <property type="entry name" value="PTR2_1"/>
    <property type="match status" value="1"/>
</dbReference>
<evidence type="ECO:0000256" key="11">
    <source>
        <dbReference type="SAM" id="Phobius"/>
    </source>
</evidence>
<feature type="non-terminal residue" evidence="12">
    <location>
        <position position="709"/>
    </location>
</feature>
<dbReference type="InterPro" id="IPR018456">
    <property type="entry name" value="PTR2_symporter_CS"/>
</dbReference>
<evidence type="ECO:0000256" key="3">
    <source>
        <dbReference type="ARBA" id="ARBA00022448"/>
    </source>
</evidence>
<proteinExistence type="inferred from homology"/>
<dbReference type="EMBL" id="OC866823">
    <property type="protein sequence ID" value="CAD7633165.1"/>
    <property type="molecule type" value="Genomic_DNA"/>
</dbReference>
<evidence type="ECO:0000256" key="10">
    <source>
        <dbReference type="RuleBase" id="RU003755"/>
    </source>
</evidence>
<feature type="transmembrane region" description="Helical" evidence="11">
    <location>
        <begin position="99"/>
        <end position="118"/>
    </location>
</feature>
<keyword evidence="6" id="KW-0653">Protein transport</keyword>
<feature type="transmembrane region" description="Helical" evidence="11">
    <location>
        <begin position="138"/>
        <end position="158"/>
    </location>
</feature>
<evidence type="ECO:0000313" key="12">
    <source>
        <dbReference type="EMBL" id="CAD7633165.1"/>
    </source>
</evidence>
<evidence type="ECO:0000256" key="2">
    <source>
        <dbReference type="ARBA" id="ARBA00005982"/>
    </source>
</evidence>
<feature type="transmembrane region" description="Helical" evidence="11">
    <location>
        <begin position="656"/>
        <end position="677"/>
    </location>
</feature>